<proteinExistence type="predicted"/>
<accession>A0A844GWE5</accession>
<protein>
    <submittedName>
        <fullName evidence="1">Uncharacterized protein</fullName>
    </submittedName>
</protein>
<evidence type="ECO:0000313" key="1">
    <source>
        <dbReference type="EMBL" id="MTF38525.1"/>
    </source>
</evidence>
<dbReference type="RefSeq" id="WP_155083404.1">
    <property type="nucleotide sequence ID" value="NZ_WMIA01000005.1"/>
</dbReference>
<evidence type="ECO:0000313" key="2">
    <source>
        <dbReference type="Proteomes" id="UP000437131"/>
    </source>
</evidence>
<name>A0A844GWE5_9CHRO</name>
<organism evidence="1 2">
    <name type="scientific">Cyanobacterium aponinum 0216</name>
    <dbReference type="NCBI Taxonomy" id="2676140"/>
    <lineage>
        <taxon>Bacteria</taxon>
        <taxon>Bacillati</taxon>
        <taxon>Cyanobacteriota</taxon>
        <taxon>Cyanophyceae</taxon>
        <taxon>Oscillatoriophycideae</taxon>
        <taxon>Chroococcales</taxon>
        <taxon>Geminocystaceae</taxon>
        <taxon>Cyanobacterium</taxon>
    </lineage>
</organism>
<comment type="caution">
    <text evidence="1">The sequence shown here is derived from an EMBL/GenBank/DDBJ whole genome shotgun (WGS) entry which is preliminary data.</text>
</comment>
<reference evidence="1 2" key="1">
    <citation type="submission" date="2019-11" db="EMBL/GenBank/DDBJ databases">
        <title>Isolation of a new High Light Tolerant Cyanobacteria.</title>
        <authorList>
            <person name="Dobson Z."/>
            <person name="Vaughn N."/>
            <person name="Vaughn M."/>
            <person name="Fromme P."/>
            <person name="Mazor Y."/>
        </authorList>
    </citation>
    <scope>NUCLEOTIDE SEQUENCE [LARGE SCALE GENOMIC DNA]</scope>
    <source>
        <strain evidence="1 2">0216</strain>
    </source>
</reference>
<dbReference type="AlphaFoldDB" id="A0A844GWE5"/>
<gene>
    <name evidence="1" type="ORF">GGC33_06270</name>
</gene>
<dbReference type="EMBL" id="WMIA01000005">
    <property type="protein sequence ID" value="MTF38525.1"/>
    <property type="molecule type" value="Genomic_DNA"/>
</dbReference>
<dbReference type="Proteomes" id="UP000437131">
    <property type="component" value="Unassembled WGS sequence"/>
</dbReference>
<sequence length="237" mass="27127">MSKVIIIVNAQVEGGKISPNAPVAERMARALARGVTKSNPHSEIEIVSGADLWSKSLQLLSPSSNLVYCPLTIKLPDWFVFPAQKIYFACRELEKRRQWVEKNFGYHTSQDNQYLGDLWLPIILTHEQLIYGSVISEGMIPNDYQQPCHLSPDIFRKLCHLAENLLDSIEAIPSVYLLQFRLLEQQIIFDRLWPFPATPAIASISTQEPDLFTCHWYCLSHQPLSEIIYPSMVMKQK</sequence>